<accession>A0A426ZI02</accession>
<proteinExistence type="predicted"/>
<evidence type="ECO:0000313" key="2">
    <source>
        <dbReference type="EMBL" id="RRT63595.1"/>
    </source>
</evidence>
<gene>
    <name evidence="2" type="ORF">B296_00020331</name>
</gene>
<dbReference type="Proteomes" id="UP000287651">
    <property type="component" value="Unassembled WGS sequence"/>
</dbReference>
<name>A0A426ZI02_ENSVE</name>
<comment type="caution">
    <text evidence="2">The sequence shown here is derived from an EMBL/GenBank/DDBJ whole genome shotgun (WGS) entry which is preliminary data.</text>
</comment>
<evidence type="ECO:0000256" key="1">
    <source>
        <dbReference type="SAM" id="MobiDB-lite"/>
    </source>
</evidence>
<evidence type="ECO:0000313" key="3">
    <source>
        <dbReference type="Proteomes" id="UP000287651"/>
    </source>
</evidence>
<organism evidence="2 3">
    <name type="scientific">Ensete ventricosum</name>
    <name type="common">Abyssinian banana</name>
    <name type="synonym">Musa ensete</name>
    <dbReference type="NCBI Taxonomy" id="4639"/>
    <lineage>
        <taxon>Eukaryota</taxon>
        <taxon>Viridiplantae</taxon>
        <taxon>Streptophyta</taxon>
        <taxon>Embryophyta</taxon>
        <taxon>Tracheophyta</taxon>
        <taxon>Spermatophyta</taxon>
        <taxon>Magnoliopsida</taxon>
        <taxon>Liliopsida</taxon>
        <taxon>Zingiberales</taxon>
        <taxon>Musaceae</taxon>
        <taxon>Ensete</taxon>
    </lineage>
</organism>
<feature type="region of interest" description="Disordered" evidence="1">
    <location>
        <begin position="1"/>
        <end position="34"/>
    </location>
</feature>
<protein>
    <submittedName>
        <fullName evidence="2">Uncharacterized protein</fullName>
    </submittedName>
</protein>
<sequence length="91" mass="9381">MWWDLAGSSLGDSPKESGSSLGTRREIAEKKTGGLASRLPEVAGVCGSGGQQLSTGKPPRWRVNITVPQNLGGGQLLTAGKPPIPGFFGYG</sequence>
<reference evidence="2 3" key="1">
    <citation type="journal article" date="2014" name="Agronomy (Basel)">
        <title>A Draft Genome Sequence for Ensete ventricosum, the Drought-Tolerant Tree Against Hunger.</title>
        <authorList>
            <person name="Harrison J."/>
            <person name="Moore K.A."/>
            <person name="Paszkiewicz K."/>
            <person name="Jones T."/>
            <person name="Grant M."/>
            <person name="Ambacheew D."/>
            <person name="Muzemil S."/>
            <person name="Studholme D.J."/>
        </authorList>
    </citation>
    <scope>NUCLEOTIDE SEQUENCE [LARGE SCALE GENOMIC DNA]</scope>
</reference>
<dbReference type="EMBL" id="AMZH03006537">
    <property type="protein sequence ID" value="RRT63595.1"/>
    <property type="molecule type" value="Genomic_DNA"/>
</dbReference>
<dbReference type="AlphaFoldDB" id="A0A426ZI02"/>
<feature type="compositionally biased region" description="Basic and acidic residues" evidence="1">
    <location>
        <begin position="23"/>
        <end position="32"/>
    </location>
</feature>